<reference evidence="1" key="5">
    <citation type="journal article" date="2021" name="G3 (Bethesda)">
        <title>Aegilops tauschii genome assembly Aet v5.0 features greater sequence contiguity and improved annotation.</title>
        <authorList>
            <person name="Wang L."/>
            <person name="Zhu T."/>
            <person name="Rodriguez J.C."/>
            <person name="Deal K.R."/>
            <person name="Dubcovsky J."/>
            <person name="McGuire P.E."/>
            <person name="Lux T."/>
            <person name="Spannagl M."/>
            <person name="Mayer K.F.X."/>
            <person name="Baldrich P."/>
            <person name="Meyers B.C."/>
            <person name="Huo N."/>
            <person name="Gu Y.Q."/>
            <person name="Zhou H."/>
            <person name="Devos K.M."/>
            <person name="Bennetzen J.L."/>
            <person name="Unver T."/>
            <person name="Budak H."/>
            <person name="Gulick P.J."/>
            <person name="Galiba G."/>
            <person name="Kalapos B."/>
            <person name="Nelson D.R."/>
            <person name="Li P."/>
            <person name="You F.M."/>
            <person name="Luo M.C."/>
            <person name="Dvorak J."/>
        </authorList>
    </citation>
    <scope>NUCLEOTIDE SEQUENCE [LARGE SCALE GENOMIC DNA]</scope>
    <source>
        <strain evidence="1">cv. AL8/78</strain>
    </source>
</reference>
<reference evidence="1" key="3">
    <citation type="journal article" date="2017" name="Nature">
        <title>Genome sequence of the progenitor of the wheat D genome Aegilops tauschii.</title>
        <authorList>
            <person name="Luo M.C."/>
            <person name="Gu Y.Q."/>
            <person name="Puiu D."/>
            <person name="Wang H."/>
            <person name="Twardziok S.O."/>
            <person name="Deal K.R."/>
            <person name="Huo N."/>
            <person name="Zhu T."/>
            <person name="Wang L."/>
            <person name="Wang Y."/>
            <person name="McGuire P.E."/>
            <person name="Liu S."/>
            <person name="Long H."/>
            <person name="Ramasamy R.K."/>
            <person name="Rodriguez J.C."/>
            <person name="Van S.L."/>
            <person name="Yuan L."/>
            <person name="Wang Z."/>
            <person name="Xia Z."/>
            <person name="Xiao L."/>
            <person name="Anderson O.D."/>
            <person name="Ouyang S."/>
            <person name="Liang Y."/>
            <person name="Zimin A.V."/>
            <person name="Pertea G."/>
            <person name="Qi P."/>
            <person name="Bennetzen J.L."/>
            <person name="Dai X."/>
            <person name="Dawson M.W."/>
            <person name="Muller H.G."/>
            <person name="Kugler K."/>
            <person name="Rivarola-Duarte L."/>
            <person name="Spannagl M."/>
            <person name="Mayer K.F.X."/>
            <person name="Lu F.H."/>
            <person name="Bevan M.W."/>
            <person name="Leroy P."/>
            <person name="Li P."/>
            <person name="You F.M."/>
            <person name="Sun Q."/>
            <person name="Liu Z."/>
            <person name="Lyons E."/>
            <person name="Wicker T."/>
            <person name="Salzberg S.L."/>
            <person name="Devos K.M."/>
            <person name="Dvorak J."/>
        </authorList>
    </citation>
    <scope>NUCLEOTIDE SEQUENCE [LARGE SCALE GENOMIC DNA]</scope>
    <source>
        <strain evidence="1">cv. AL8/78</strain>
    </source>
</reference>
<dbReference type="EnsemblPlants" id="AET7Gv20336800.16">
    <property type="protein sequence ID" value="AET7Gv20336800.16"/>
    <property type="gene ID" value="AET7Gv20336800"/>
</dbReference>
<dbReference type="InterPro" id="IPR013783">
    <property type="entry name" value="Ig-like_fold"/>
</dbReference>
<reference evidence="1" key="4">
    <citation type="submission" date="2019-03" db="UniProtKB">
        <authorList>
            <consortium name="EnsemblPlants"/>
        </authorList>
    </citation>
    <scope>IDENTIFICATION</scope>
</reference>
<evidence type="ECO:0000313" key="1">
    <source>
        <dbReference type="EnsemblPlants" id="AET7Gv20336800.16"/>
    </source>
</evidence>
<dbReference type="AlphaFoldDB" id="A0A453QUX9"/>
<proteinExistence type="predicted"/>
<dbReference type="Proteomes" id="UP000015105">
    <property type="component" value="Chromosome 7D"/>
</dbReference>
<protein>
    <submittedName>
        <fullName evidence="1">Uncharacterized protein</fullName>
    </submittedName>
</protein>
<dbReference type="Gramene" id="AET7Gv20336800.16">
    <property type="protein sequence ID" value="AET7Gv20336800.16"/>
    <property type="gene ID" value="AET7Gv20336800"/>
</dbReference>
<reference evidence="2" key="2">
    <citation type="journal article" date="2017" name="Nat. Plants">
        <title>The Aegilops tauschii genome reveals multiple impacts of transposons.</title>
        <authorList>
            <person name="Zhao G."/>
            <person name="Zou C."/>
            <person name="Li K."/>
            <person name="Wang K."/>
            <person name="Li T."/>
            <person name="Gao L."/>
            <person name="Zhang X."/>
            <person name="Wang H."/>
            <person name="Yang Z."/>
            <person name="Liu X."/>
            <person name="Jiang W."/>
            <person name="Mao L."/>
            <person name="Kong X."/>
            <person name="Jiao Y."/>
            <person name="Jia J."/>
        </authorList>
    </citation>
    <scope>NUCLEOTIDE SEQUENCE [LARGE SCALE GENOMIC DNA]</scope>
    <source>
        <strain evidence="2">cv. AL8/78</strain>
    </source>
</reference>
<accession>A0A453QUX9</accession>
<organism evidence="1 2">
    <name type="scientific">Aegilops tauschii subsp. strangulata</name>
    <name type="common">Goatgrass</name>
    <dbReference type="NCBI Taxonomy" id="200361"/>
    <lineage>
        <taxon>Eukaryota</taxon>
        <taxon>Viridiplantae</taxon>
        <taxon>Streptophyta</taxon>
        <taxon>Embryophyta</taxon>
        <taxon>Tracheophyta</taxon>
        <taxon>Spermatophyta</taxon>
        <taxon>Magnoliopsida</taxon>
        <taxon>Liliopsida</taxon>
        <taxon>Poales</taxon>
        <taxon>Poaceae</taxon>
        <taxon>BOP clade</taxon>
        <taxon>Pooideae</taxon>
        <taxon>Triticodae</taxon>
        <taxon>Triticeae</taxon>
        <taxon>Triticinae</taxon>
        <taxon>Aegilops</taxon>
    </lineage>
</organism>
<evidence type="ECO:0000313" key="2">
    <source>
        <dbReference type="Proteomes" id="UP000015105"/>
    </source>
</evidence>
<sequence length="84" mass="9070">GKHVDVTGLQLPGVLDDMFAYTGPLGAVFSEESVSLHLWAPTAQVWLLKRTRFTISSVGSSSVLFPLICKMSPIYLAGCECVLL</sequence>
<dbReference type="Gene3D" id="2.60.40.10">
    <property type="entry name" value="Immunoglobulins"/>
    <property type="match status" value="1"/>
</dbReference>
<reference evidence="2" key="1">
    <citation type="journal article" date="2014" name="Science">
        <title>Ancient hybridizations among the ancestral genomes of bread wheat.</title>
        <authorList>
            <consortium name="International Wheat Genome Sequencing Consortium,"/>
            <person name="Marcussen T."/>
            <person name="Sandve S.R."/>
            <person name="Heier L."/>
            <person name="Spannagl M."/>
            <person name="Pfeifer M."/>
            <person name="Jakobsen K.S."/>
            <person name="Wulff B.B."/>
            <person name="Steuernagel B."/>
            <person name="Mayer K.F."/>
            <person name="Olsen O.A."/>
        </authorList>
    </citation>
    <scope>NUCLEOTIDE SEQUENCE [LARGE SCALE GENOMIC DNA]</scope>
    <source>
        <strain evidence="2">cv. AL8/78</strain>
    </source>
</reference>
<keyword evidence="2" id="KW-1185">Reference proteome</keyword>
<name>A0A453QUX9_AEGTS</name>